<comment type="caution">
    <text evidence="16">The sequence shown here is derived from an EMBL/GenBank/DDBJ whole genome shotgun (WGS) entry which is preliminary data.</text>
</comment>
<evidence type="ECO:0000256" key="7">
    <source>
        <dbReference type="ARBA" id="ARBA00023077"/>
    </source>
</evidence>
<keyword evidence="9 10" id="KW-0998">Cell outer membrane</keyword>
<evidence type="ECO:0000256" key="13">
    <source>
        <dbReference type="SAM" id="SignalP"/>
    </source>
</evidence>
<dbReference type="Gene3D" id="2.40.170.20">
    <property type="entry name" value="TonB-dependent receptor, beta-barrel domain"/>
    <property type="match status" value="1"/>
</dbReference>
<sequence length="643" mass="71283">MRLNKLAAFVSTLLVSNYVYADDAQINDVIVVTATQGEQTLLNAPASVSVIDFEEIIKIPATDITTSLQDVVGVNVRRSGNGEASVSLRGLDPSYTLLLVNGKRVNSREALIRGSFDLSSIPMTAIERVEIVRGPMSAIYGSEAIGGVINVILKEANNEWQTNGNIDYSTPIDGGGELARVGVFSSGALIDDRVLATFGVNWSDRNPWQPDDSDYGITSKTEKQQRAGVNTSVLWHVTSQDTLSANLEYLEEDKSYNLWQAPDGAYVANFYESERVNFGVNYAREWQWGNSEFNYYFEQTDIQEDNARLALTTGTQTNHNVDGRAVFGSENHLITTGFDVSDNTLSHPRDYAKETSNTQVAAYIQDEWALSDEMTATFSGRVTDHSEFGSHFSPRAYLVYNANSDLTLKGGVGTGFKAPAMWRSSADFATISCGGRCVLVGNPDLEPEKSVSYELSASYQTEFGFVRATVFNNEIEDMIARDTSTFVGVTPDNQPMIQHININEVTTKGIEFDVLWQVLDTLDLSFNYSYIDSENKSDSLPLIKTPKHQANTKLNWQVIESLSTYVNLNYIGEQYIEMAPTWQKTPADGYVMVDLGSRFKLSQTIAFRVGITNLFDKRIDQDAFDYGYAEVGRSVFAGVDFSF</sequence>
<feature type="domain" description="TonB-dependent receptor-like beta-barrel" evidence="14">
    <location>
        <begin position="208"/>
        <end position="614"/>
    </location>
</feature>
<evidence type="ECO:0000256" key="5">
    <source>
        <dbReference type="ARBA" id="ARBA00022729"/>
    </source>
</evidence>
<dbReference type="PROSITE" id="PS01156">
    <property type="entry name" value="TONB_DEPENDENT_REC_2"/>
    <property type="match status" value="1"/>
</dbReference>
<keyword evidence="6" id="KW-0406">Ion transport</keyword>
<keyword evidence="5 13" id="KW-0732">Signal</keyword>
<evidence type="ECO:0000256" key="3">
    <source>
        <dbReference type="ARBA" id="ARBA00022452"/>
    </source>
</evidence>
<feature type="domain" description="TonB-dependent receptor plug" evidence="15">
    <location>
        <begin position="42"/>
        <end position="148"/>
    </location>
</feature>
<gene>
    <name evidence="16" type="ORF">WAE96_21000</name>
</gene>
<reference evidence="16 17" key="1">
    <citation type="submission" date="2023-12" db="EMBL/GenBank/DDBJ databases">
        <title>Friends and Foes: Symbiotic and Algicidal bacterial influence on Karenia brevis blooms.</title>
        <authorList>
            <person name="Fei C."/>
            <person name="Mohamed A.R."/>
            <person name="Booker A."/>
            <person name="Arshad M."/>
            <person name="Klass S."/>
            <person name="Ahn S."/>
            <person name="Gilbert P.M."/>
            <person name="Heil C.A."/>
            <person name="Martinez J.M."/>
            <person name="Amin S.A."/>
        </authorList>
    </citation>
    <scope>NUCLEOTIDE SEQUENCE [LARGE SCALE GENOMIC DNA]</scope>
    <source>
        <strain evidence="16 17">CE15</strain>
    </source>
</reference>
<name>A0ABU8EYW6_9GAMM</name>
<evidence type="ECO:0000256" key="10">
    <source>
        <dbReference type="PROSITE-ProRule" id="PRU01360"/>
    </source>
</evidence>
<feature type="chain" id="PRO_5046750158" evidence="13">
    <location>
        <begin position="22"/>
        <end position="643"/>
    </location>
</feature>
<dbReference type="RefSeq" id="WP_336436996.1">
    <property type="nucleotide sequence ID" value="NZ_JBAWKS010000002.1"/>
</dbReference>
<evidence type="ECO:0000313" key="16">
    <source>
        <dbReference type="EMBL" id="MEI4552170.1"/>
    </source>
</evidence>
<feature type="short sequence motif" description="TonB C-terminal box" evidence="11">
    <location>
        <begin position="626"/>
        <end position="643"/>
    </location>
</feature>
<evidence type="ECO:0000313" key="17">
    <source>
        <dbReference type="Proteomes" id="UP001382455"/>
    </source>
</evidence>
<dbReference type="PANTHER" id="PTHR30069:SF53">
    <property type="entry name" value="COLICIN I RECEPTOR-RELATED"/>
    <property type="match status" value="1"/>
</dbReference>
<evidence type="ECO:0000256" key="6">
    <source>
        <dbReference type="ARBA" id="ARBA00023065"/>
    </source>
</evidence>
<dbReference type="InterPro" id="IPR037066">
    <property type="entry name" value="Plug_dom_sf"/>
</dbReference>
<evidence type="ECO:0000256" key="2">
    <source>
        <dbReference type="ARBA" id="ARBA00022448"/>
    </source>
</evidence>
<dbReference type="InterPro" id="IPR039426">
    <property type="entry name" value="TonB-dep_rcpt-like"/>
</dbReference>
<feature type="signal peptide" evidence="13">
    <location>
        <begin position="1"/>
        <end position="21"/>
    </location>
</feature>
<dbReference type="InterPro" id="IPR012910">
    <property type="entry name" value="Plug_dom"/>
</dbReference>
<keyword evidence="7 12" id="KW-0798">TonB box</keyword>
<dbReference type="PROSITE" id="PS52016">
    <property type="entry name" value="TONB_DEPENDENT_REC_3"/>
    <property type="match status" value="1"/>
</dbReference>
<dbReference type="Gene3D" id="2.170.130.10">
    <property type="entry name" value="TonB-dependent receptor, plug domain"/>
    <property type="match status" value="1"/>
</dbReference>
<evidence type="ECO:0000256" key="9">
    <source>
        <dbReference type="ARBA" id="ARBA00023237"/>
    </source>
</evidence>
<keyword evidence="2 10" id="KW-0813">Transport</keyword>
<dbReference type="EMBL" id="JBAWKS010000002">
    <property type="protein sequence ID" value="MEI4552170.1"/>
    <property type="molecule type" value="Genomic_DNA"/>
</dbReference>
<evidence type="ECO:0000256" key="4">
    <source>
        <dbReference type="ARBA" id="ARBA00022692"/>
    </source>
</evidence>
<evidence type="ECO:0000256" key="11">
    <source>
        <dbReference type="PROSITE-ProRule" id="PRU10144"/>
    </source>
</evidence>
<organism evidence="16 17">
    <name type="scientific">Pseudoalteromonas spongiae</name>
    <dbReference type="NCBI Taxonomy" id="298657"/>
    <lineage>
        <taxon>Bacteria</taxon>
        <taxon>Pseudomonadati</taxon>
        <taxon>Pseudomonadota</taxon>
        <taxon>Gammaproteobacteria</taxon>
        <taxon>Alteromonadales</taxon>
        <taxon>Pseudoalteromonadaceae</taxon>
        <taxon>Pseudoalteromonas</taxon>
    </lineage>
</organism>
<evidence type="ECO:0000259" key="15">
    <source>
        <dbReference type="Pfam" id="PF07715"/>
    </source>
</evidence>
<protein>
    <submittedName>
        <fullName evidence="16">TonB-dependent receptor</fullName>
    </submittedName>
</protein>
<keyword evidence="4 10" id="KW-0812">Transmembrane</keyword>
<dbReference type="PANTHER" id="PTHR30069">
    <property type="entry name" value="TONB-DEPENDENT OUTER MEMBRANE RECEPTOR"/>
    <property type="match status" value="1"/>
</dbReference>
<dbReference type="InterPro" id="IPR000531">
    <property type="entry name" value="Beta-barrel_TonB"/>
</dbReference>
<dbReference type="CDD" id="cd01347">
    <property type="entry name" value="ligand_gated_channel"/>
    <property type="match status" value="1"/>
</dbReference>
<dbReference type="SUPFAM" id="SSF56935">
    <property type="entry name" value="Porins"/>
    <property type="match status" value="1"/>
</dbReference>
<keyword evidence="8 10" id="KW-0472">Membrane</keyword>
<dbReference type="Pfam" id="PF00593">
    <property type="entry name" value="TonB_dep_Rec_b-barrel"/>
    <property type="match status" value="1"/>
</dbReference>
<evidence type="ECO:0000256" key="12">
    <source>
        <dbReference type="RuleBase" id="RU003357"/>
    </source>
</evidence>
<keyword evidence="17" id="KW-1185">Reference proteome</keyword>
<dbReference type="InterPro" id="IPR036942">
    <property type="entry name" value="Beta-barrel_TonB_sf"/>
</dbReference>
<comment type="subcellular location">
    <subcellularLocation>
        <location evidence="1 10">Cell outer membrane</location>
        <topology evidence="1 10">Multi-pass membrane protein</topology>
    </subcellularLocation>
</comment>
<dbReference type="InterPro" id="IPR010917">
    <property type="entry name" value="TonB_rcpt_CS"/>
</dbReference>
<keyword evidence="16" id="KW-0675">Receptor</keyword>
<accession>A0ABU8EYW6</accession>
<comment type="similarity">
    <text evidence="10 12">Belongs to the TonB-dependent receptor family.</text>
</comment>
<evidence type="ECO:0000259" key="14">
    <source>
        <dbReference type="Pfam" id="PF00593"/>
    </source>
</evidence>
<keyword evidence="3 10" id="KW-1134">Transmembrane beta strand</keyword>
<dbReference type="Proteomes" id="UP001382455">
    <property type="component" value="Unassembled WGS sequence"/>
</dbReference>
<evidence type="ECO:0000256" key="1">
    <source>
        <dbReference type="ARBA" id="ARBA00004571"/>
    </source>
</evidence>
<evidence type="ECO:0000256" key="8">
    <source>
        <dbReference type="ARBA" id="ARBA00023136"/>
    </source>
</evidence>
<dbReference type="Pfam" id="PF07715">
    <property type="entry name" value="Plug"/>
    <property type="match status" value="1"/>
</dbReference>
<proteinExistence type="inferred from homology"/>